<gene>
    <name evidence="1" type="ORF">U6N30_05370</name>
</gene>
<evidence type="ECO:0000313" key="1">
    <source>
        <dbReference type="EMBL" id="WRL65119.1"/>
    </source>
</evidence>
<organism evidence="1 2">
    <name type="scientific">Blastococcus brunescens</name>
    <dbReference type="NCBI Taxonomy" id="1564165"/>
    <lineage>
        <taxon>Bacteria</taxon>
        <taxon>Bacillati</taxon>
        <taxon>Actinomycetota</taxon>
        <taxon>Actinomycetes</taxon>
        <taxon>Geodermatophilales</taxon>
        <taxon>Geodermatophilaceae</taxon>
        <taxon>Blastococcus</taxon>
    </lineage>
</organism>
<sequence length="81" mass="8968">MTYWATEFRRSNSVYYDTVYTFGGAALAEARDRAGREEFDAALADYMAANAYSIATPDDVEEAFADLPEVLEVLREVGALS</sequence>
<dbReference type="RefSeq" id="WP_324276443.1">
    <property type="nucleotide sequence ID" value="NZ_CP141261.1"/>
</dbReference>
<proteinExistence type="predicted"/>
<dbReference type="Proteomes" id="UP001324287">
    <property type="component" value="Chromosome"/>
</dbReference>
<keyword evidence="2" id="KW-1185">Reference proteome</keyword>
<accession>A0ABZ1B6V2</accession>
<dbReference type="EMBL" id="CP141261">
    <property type="protein sequence ID" value="WRL65119.1"/>
    <property type="molecule type" value="Genomic_DNA"/>
</dbReference>
<reference evidence="1 2" key="1">
    <citation type="submission" date="2023-12" db="EMBL/GenBank/DDBJ databases">
        <title>Blastococcus brunescens sp. nov., an actonobacterium isolated from sandstone collected in sahara desert.</title>
        <authorList>
            <person name="Gtari M."/>
            <person name="Ghodhbane F."/>
        </authorList>
    </citation>
    <scope>NUCLEOTIDE SEQUENCE [LARGE SCALE GENOMIC DNA]</scope>
    <source>
        <strain evidence="1 2">BMG 8361</strain>
    </source>
</reference>
<dbReference type="Gene3D" id="1.10.390.10">
    <property type="entry name" value="Neutral Protease Domain 2"/>
    <property type="match status" value="1"/>
</dbReference>
<protein>
    <submittedName>
        <fullName evidence="1">Uncharacterized protein</fullName>
    </submittedName>
</protein>
<dbReference type="InterPro" id="IPR027268">
    <property type="entry name" value="Peptidase_M4/M1_CTD_sf"/>
</dbReference>
<name>A0ABZ1B6V2_9ACTN</name>
<evidence type="ECO:0000313" key="2">
    <source>
        <dbReference type="Proteomes" id="UP001324287"/>
    </source>
</evidence>